<feature type="domain" description="Sulfatase N-terminal" evidence="4">
    <location>
        <begin position="33"/>
        <end position="136"/>
    </location>
</feature>
<dbReference type="Gene3D" id="3.40.720.10">
    <property type="entry name" value="Alkaline Phosphatase, subunit A"/>
    <property type="match status" value="1"/>
</dbReference>
<accession>X1SV70</accession>
<dbReference type="InterPro" id="IPR017850">
    <property type="entry name" value="Alkaline_phosphatase_core_sf"/>
</dbReference>
<feature type="region of interest" description="Disordered" evidence="3">
    <location>
        <begin position="155"/>
        <end position="174"/>
    </location>
</feature>
<dbReference type="GO" id="GO:0008484">
    <property type="term" value="F:sulfuric ester hydrolase activity"/>
    <property type="evidence" value="ECO:0007669"/>
    <property type="project" value="TreeGrafter"/>
</dbReference>
<dbReference type="InterPro" id="IPR000917">
    <property type="entry name" value="Sulfatase_N"/>
</dbReference>
<dbReference type="SUPFAM" id="SSF53649">
    <property type="entry name" value="Alkaline phosphatase-like"/>
    <property type="match status" value="1"/>
</dbReference>
<sequence>ENFHNIENLYKHPYLKKYLEHPPARGSLLHEETEENIRKFIALSYGSVSLIDHAVGQILASLEKFGLAENTMVIFTSDHGDYMGDHSLILKGISPFNGTLQVPLIWRVPGVTKSVVSDALISSVDIPKTILELLNIKERHRPPGIQGYDMTPAFEKEDANSALPQPPKAPITRG</sequence>
<evidence type="ECO:0000256" key="2">
    <source>
        <dbReference type="ARBA" id="ARBA00022801"/>
    </source>
</evidence>
<evidence type="ECO:0000259" key="4">
    <source>
        <dbReference type="Pfam" id="PF00884"/>
    </source>
</evidence>
<protein>
    <recommendedName>
        <fullName evidence="4">Sulfatase N-terminal domain-containing protein</fullName>
    </recommendedName>
</protein>
<dbReference type="GO" id="GO:0005737">
    <property type="term" value="C:cytoplasm"/>
    <property type="evidence" value="ECO:0007669"/>
    <property type="project" value="TreeGrafter"/>
</dbReference>
<dbReference type="GO" id="GO:0046872">
    <property type="term" value="F:metal ion binding"/>
    <property type="evidence" value="ECO:0007669"/>
    <property type="project" value="UniProtKB-KW"/>
</dbReference>
<dbReference type="Pfam" id="PF00884">
    <property type="entry name" value="Sulfatase"/>
    <property type="match status" value="1"/>
</dbReference>
<evidence type="ECO:0000256" key="3">
    <source>
        <dbReference type="SAM" id="MobiDB-lite"/>
    </source>
</evidence>
<evidence type="ECO:0000256" key="1">
    <source>
        <dbReference type="ARBA" id="ARBA00022723"/>
    </source>
</evidence>
<dbReference type="AlphaFoldDB" id="X1SV70"/>
<comment type="caution">
    <text evidence="5">The sequence shown here is derived from an EMBL/GenBank/DDBJ whole genome shotgun (WGS) entry which is preliminary data.</text>
</comment>
<feature type="compositionally biased region" description="Pro residues" evidence="3">
    <location>
        <begin position="164"/>
        <end position="174"/>
    </location>
</feature>
<gene>
    <name evidence="5" type="ORF">S12H4_21399</name>
</gene>
<reference evidence="5" key="1">
    <citation type="journal article" date="2014" name="Front. Microbiol.">
        <title>High frequency of phylogenetically diverse reductive dehalogenase-homologous genes in deep subseafloor sedimentary metagenomes.</title>
        <authorList>
            <person name="Kawai M."/>
            <person name="Futagami T."/>
            <person name="Toyoda A."/>
            <person name="Takaki Y."/>
            <person name="Nishi S."/>
            <person name="Hori S."/>
            <person name="Arai W."/>
            <person name="Tsubouchi T."/>
            <person name="Morono Y."/>
            <person name="Uchiyama I."/>
            <person name="Ito T."/>
            <person name="Fujiyama A."/>
            <person name="Inagaki F."/>
            <person name="Takami H."/>
        </authorList>
    </citation>
    <scope>NUCLEOTIDE SEQUENCE</scope>
    <source>
        <strain evidence="5">Expedition CK06-06</strain>
    </source>
</reference>
<name>X1SV70_9ZZZZ</name>
<organism evidence="5">
    <name type="scientific">marine sediment metagenome</name>
    <dbReference type="NCBI Taxonomy" id="412755"/>
    <lineage>
        <taxon>unclassified sequences</taxon>
        <taxon>metagenomes</taxon>
        <taxon>ecological metagenomes</taxon>
    </lineage>
</organism>
<proteinExistence type="predicted"/>
<keyword evidence="2" id="KW-0378">Hydrolase</keyword>
<dbReference type="PANTHER" id="PTHR45953:SF1">
    <property type="entry name" value="IDURONATE 2-SULFATASE"/>
    <property type="match status" value="1"/>
</dbReference>
<keyword evidence="1" id="KW-0479">Metal-binding</keyword>
<evidence type="ECO:0000313" key="5">
    <source>
        <dbReference type="EMBL" id="GAI83011.1"/>
    </source>
</evidence>
<dbReference type="EMBL" id="BARW01011000">
    <property type="protein sequence ID" value="GAI83011.1"/>
    <property type="molecule type" value="Genomic_DNA"/>
</dbReference>
<feature type="non-terminal residue" evidence="5">
    <location>
        <position position="1"/>
    </location>
</feature>
<dbReference type="PANTHER" id="PTHR45953">
    <property type="entry name" value="IDURONATE 2-SULFATASE"/>
    <property type="match status" value="1"/>
</dbReference>